<keyword evidence="5" id="KW-0413">Isomerase</keyword>
<dbReference type="PRINTS" id="PR00688">
    <property type="entry name" value="XYLOSISMRASE"/>
</dbReference>
<dbReference type="PANTHER" id="PTHR48408">
    <property type="match status" value="1"/>
</dbReference>
<reference evidence="8" key="1">
    <citation type="submission" date="2018-05" db="EMBL/GenBank/DDBJ databases">
        <authorList>
            <person name="Lanie J.A."/>
            <person name="Ng W.-L."/>
            <person name="Kazmierczak K.M."/>
            <person name="Andrzejewski T.M."/>
            <person name="Davidsen T.M."/>
            <person name="Wayne K.J."/>
            <person name="Tettelin H."/>
            <person name="Glass J.I."/>
            <person name="Rusch D."/>
            <person name="Podicherti R."/>
            <person name="Tsui H.-C.T."/>
            <person name="Winkler M.E."/>
        </authorList>
    </citation>
    <scope>NUCLEOTIDE SEQUENCE</scope>
</reference>
<dbReference type="PROSITE" id="PS51415">
    <property type="entry name" value="XYLOSE_ISOMERASE"/>
    <property type="match status" value="1"/>
</dbReference>
<evidence type="ECO:0000313" key="8">
    <source>
        <dbReference type="EMBL" id="SVA03877.1"/>
    </source>
</evidence>
<dbReference type="PANTHER" id="PTHR48408:SF1">
    <property type="entry name" value="XYLOSE ISOMERASE"/>
    <property type="match status" value="1"/>
</dbReference>
<comment type="similarity">
    <text evidence="1">Belongs to the xylose isomerase family.</text>
</comment>
<dbReference type="EMBL" id="UINC01003162">
    <property type="protein sequence ID" value="SVA03877.1"/>
    <property type="molecule type" value="Genomic_DNA"/>
</dbReference>
<proteinExistence type="inferred from homology"/>
<dbReference type="GO" id="GO:0046872">
    <property type="term" value="F:metal ion binding"/>
    <property type="evidence" value="ECO:0007669"/>
    <property type="project" value="UniProtKB-KW"/>
</dbReference>
<evidence type="ECO:0000256" key="2">
    <source>
        <dbReference type="ARBA" id="ARBA00011958"/>
    </source>
</evidence>
<accession>A0A381SNB6</accession>
<dbReference type="GO" id="GO:0042732">
    <property type="term" value="P:D-xylose metabolic process"/>
    <property type="evidence" value="ECO:0007669"/>
    <property type="project" value="UniProtKB-KW"/>
</dbReference>
<keyword evidence="6" id="KW-0119">Carbohydrate metabolism</keyword>
<protein>
    <recommendedName>
        <fullName evidence="2">xylose isomerase</fullName>
        <ecNumber evidence="2">5.3.1.5</ecNumber>
    </recommendedName>
</protein>
<name>A0A381SNB6_9ZZZZ</name>
<evidence type="ECO:0000256" key="3">
    <source>
        <dbReference type="ARBA" id="ARBA00022629"/>
    </source>
</evidence>
<evidence type="ECO:0000256" key="4">
    <source>
        <dbReference type="ARBA" id="ARBA00022723"/>
    </source>
</evidence>
<dbReference type="Gene3D" id="3.20.20.150">
    <property type="entry name" value="Divalent-metal-dependent TIM barrel enzymes"/>
    <property type="match status" value="1"/>
</dbReference>
<dbReference type="SUPFAM" id="SSF51658">
    <property type="entry name" value="Xylose isomerase-like"/>
    <property type="match status" value="1"/>
</dbReference>
<gene>
    <name evidence="8" type="ORF">METZ01_LOCUS56731</name>
</gene>
<keyword evidence="4" id="KW-0479">Metal-binding</keyword>
<comment type="catalytic activity">
    <reaction evidence="7">
        <text>alpha-D-xylose = alpha-D-xylulofuranose</text>
        <dbReference type="Rhea" id="RHEA:22816"/>
        <dbReference type="ChEBI" id="CHEBI:28518"/>
        <dbReference type="ChEBI" id="CHEBI:188998"/>
        <dbReference type="EC" id="5.3.1.5"/>
    </reaction>
</comment>
<evidence type="ECO:0000256" key="5">
    <source>
        <dbReference type="ARBA" id="ARBA00023235"/>
    </source>
</evidence>
<dbReference type="AlphaFoldDB" id="A0A381SNB6"/>
<organism evidence="8">
    <name type="scientific">marine metagenome</name>
    <dbReference type="NCBI Taxonomy" id="408172"/>
    <lineage>
        <taxon>unclassified sequences</taxon>
        <taxon>metagenomes</taxon>
        <taxon>ecological metagenomes</taxon>
    </lineage>
</organism>
<dbReference type="EC" id="5.3.1.5" evidence="2"/>
<dbReference type="GO" id="GO:0009045">
    <property type="term" value="F:xylose isomerase activity"/>
    <property type="evidence" value="ECO:0007669"/>
    <property type="project" value="UniProtKB-EC"/>
</dbReference>
<sequence>MSEYFNKISKINFEGSTSANPLSFKYYDENQMVLGKTMKEHLRFATCYWHTFTWPGLDPFGGPTLDRPWMKSGNAMEMAELKLEEAFDFFSKITTPYFCFHDRDISPEGETYAETQKNFFHIIDLMEKKMSETGVKLLWGTANAFSHKRFMAGASTNPDPEIFAYAAAQVKDCMNATNRLGGENYVLWGGREGYETILNTNMKMEMENLSRFLELVVDHKHKIGF</sequence>
<feature type="non-terminal residue" evidence="8">
    <location>
        <position position="225"/>
    </location>
</feature>
<dbReference type="InterPro" id="IPR001998">
    <property type="entry name" value="Xylose_isomerase"/>
</dbReference>
<evidence type="ECO:0000256" key="6">
    <source>
        <dbReference type="ARBA" id="ARBA00023277"/>
    </source>
</evidence>
<evidence type="ECO:0000256" key="7">
    <source>
        <dbReference type="ARBA" id="ARBA00033659"/>
    </source>
</evidence>
<keyword evidence="3" id="KW-0859">Xylose metabolism</keyword>
<evidence type="ECO:0000256" key="1">
    <source>
        <dbReference type="ARBA" id="ARBA00005765"/>
    </source>
</evidence>
<dbReference type="InterPro" id="IPR036237">
    <property type="entry name" value="Xyl_isomerase-like_sf"/>
</dbReference>
<feature type="non-terminal residue" evidence="8">
    <location>
        <position position="1"/>
    </location>
</feature>